<dbReference type="EMBL" id="UZAU01000650">
    <property type="status" value="NOT_ANNOTATED_CDS"/>
    <property type="molecule type" value="Genomic_DNA"/>
</dbReference>
<feature type="chain" id="PRO_5031509573" description="RNase H type-1 domain-containing protein" evidence="1">
    <location>
        <begin position="19"/>
        <end position="82"/>
    </location>
</feature>
<dbReference type="AlphaFoldDB" id="A0A803Q6Y2"/>
<keyword evidence="1" id="KW-0732">Signal</keyword>
<evidence type="ECO:0000313" key="2">
    <source>
        <dbReference type="EnsemblPlants" id="cds.evm.model.07.899"/>
    </source>
</evidence>
<protein>
    <recommendedName>
        <fullName evidence="4">RNase H type-1 domain-containing protein</fullName>
    </recommendedName>
</protein>
<evidence type="ECO:0000313" key="3">
    <source>
        <dbReference type="Proteomes" id="UP000596661"/>
    </source>
</evidence>
<proteinExistence type="predicted"/>
<dbReference type="Gramene" id="evm.model.07.899">
    <property type="protein sequence ID" value="cds.evm.model.07.899"/>
    <property type="gene ID" value="evm.TU.07.899"/>
</dbReference>
<reference evidence="2" key="1">
    <citation type="submission" date="2018-11" db="EMBL/GenBank/DDBJ databases">
        <authorList>
            <person name="Grassa J C."/>
        </authorList>
    </citation>
    <scope>NUCLEOTIDE SEQUENCE [LARGE SCALE GENOMIC DNA]</scope>
</reference>
<accession>A0A803Q6Y2</accession>
<dbReference type="EnsemblPlants" id="evm.model.07.899">
    <property type="protein sequence ID" value="cds.evm.model.07.899"/>
    <property type="gene ID" value="evm.TU.07.899"/>
</dbReference>
<dbReference type="Proteomes" id="UP000596661">
    <property type="component" value="Chromosome 7"/>
</dbReference>
<sequence>MLVMALLSLSSMILGCLARSHDWRMLEAYTVGKLGVVEINYIKKALSWIQRHSWSNVVVETDSLVCVQAIQCDLHMPSELAY</sequence>
<feature type="signal peptide" evidence="1">
    <location>
        <begin position="1"/>
        <end position="18"/>
    </location>
</feature>
<keyword evidence="3" id="KW-1185">Reference proteome</keyword>
<evidence type="ECO:0000256" key="1">
    <source>
        <dbReference type="SAM" id="SignalP"/>
    </source>
</evidence>
<evidence type="ECO:0008006" key="4">
    <source>
        <dbReference type="Google" id="ProtNLM"/>
    </source>
</evidence>
<reference evidence="2" key="2">
    <citation type="submission" date="2021-03" db="UniProtKB">
        <authorList>
            <consortium name="EnsemblPlants"/>
        </authorList>
    </citation>
    <scope>IDENTIFICATION</scope>
</reference>
<organism evidence="2 3">
    <name type="scientific">Cannabis sativa</name>
    <name type="common">Hemp</name>
    <name type="synonym">Marijuana</name>
    <dbReference type="NCBI Taxonomy" id="3483"/>
    <lineage>
        <taxon>Eukaryota</taxon>
        <taxon>Viridiplantae</taxon>
        <taxon>Streptophyta</taxon>
        <taxon>Embryophyta</taxon>
        <taxon>Tracheophyta</taxon>
        <taxon>Spermatophyta</taxon>
        <taxon>Magnoliopsida</taxon>
        <taxon>eudicotyledons</taxon>
        <taxon>Gunneridae</taxon>
        <taxon>Pentapetalae</taxon>
        <taxon>rosids</taxon>
        <taxon>fabids</taxon>
        <taxon>Rosales</taxon>
        <taxon>Cannabaceae</taxon>
        <taxon>Cannabis</taxon>
    </lineage>
</organism>
<name>A0A803Q6Y2_CANSA</name>